<feature type="transmembrane region" description="Helical" evidence="5">
    <location>
        <begin position="68"/>
        <end position="89"/>
    </location>
</feature>
<keyword evidence="4" id="KW-0949">S-adenosyl-L-methionine</keyword>
<keyword evidence="5" id="KW-0812">Transmembrane</keyword>
<evidence type="ECO:0000256" key="4">
    <source>
        <dbReference type="RuleBase" id="RU362030"/>
    </source>
</evidence>
<dbReference type="GO" id="GO:0008168">
    <property type="term" value="F:methyltransferase activity"/>
    <property type="evidence" value="ECO:0007669"/>
    <property type="project" value="UniProtKB-UniRule"/>
</dbReference>
<dbReference type="EMBL" id="MJIL01000042">
    <property type="protein sequence ID" value="OLQ81391.1"/>
    <property type="molecule type" value="Genomic_DNA"/>
</dbReference>
<keyword evidence="5" id="KW-1133">Transmembrane helix</keyword>
<comment type="similarity">
    <text evidence="1 4">Belongs to the UPF0677 family.</text>
</comment>
<dbReference type="STRING" id="1903952.BIT28_27745"/>
<dbReference type="AlphaFoldDB" id="A0A1Q9H140"/>
<dbReference type="Pfam" id="PF04072">
    <property type="entry name" value="LCM"/>
    <property type="match status" value="1"/>
</dbReference>
<dbReference type="Gene3D" id="3.40.50.150">
    <property type="entry name" value="Vaccinia Virus protein VP39"/>
    <property type="match status" value="1"/>
</dbReference>
<keyword evidence="5" id="KW-0472">Membrane</keyword>
<sequence>MNTIALVVFVIVQILFIPMALLGVVLICYKQIYISKQLGVPSTAIEVIKGRWLMHIFGLRKDQASVKLISVLPNSSILGLWLVFLPSYLRYRISGSTYGYPAIPPPEQEGLSHLVTARTVYIDSLIDKHRYSVEQFVCMGAGFDTRCYNMFQASEVACFELDMLKIQQLKIESLNKAGIDISSVTFVPVDFSEFGWYEELEDAGYDPNKKTLFLWEGVTLYLDEPSVRQTLKMMKQFSAKGSVLICDIYAERFVKGEYAFGMKLPQFILGTNKGKNSFGLHLTADAKLTLSDFMASEGAVVQDTFLMGAKTEKGTFMTVFDALLE</sequence>
<evidence type="ECO:0000256" key="5">
    <source>
        <dbReference type="SAM" id="Phobius"/>
    </source>
</evidence>
<gene>
    <name evidence="6" type="ORF">BIT28_27745</name>
</gene>
<dbReference type="OrthoDB" id="9806164at2"/>
<evidence type="ECO:0000256" key="1">
    <source>
        <dbReference type="ARBA" id="ARBA00008138"/>
    </source>
</evidence>
<dbReference type="PANTHER" id="PTHR43619:SF2">
    <property type="entry name" value="S-ADENOSYL-L-METHIONINE-DEPENDENT METHYLTRANSFERASES SUPERFAMILY PROTEIN"/>
    <property type="match status" value="1"/>
</dbReference>
<dbReference type="NCBIfam" id="TIGR00027">
    <property type="entry name" value="mthyl_TIGR00027"/>
    <property type="match status" value="1"/>
</dbReference>
<keyword evidence="7" id="KW-1185">Reference proteome</keyword>
<keyword evidence="3" id="KW-0808">Transferase</keyword>
<keyword evidence="2 4" id="KW-0489">Methyltransferase</keyword>
<reference evidence="6 7" key="1">
    <citation type="submission" date="2016-09" db="EMBL/GenBank/DDBJ databases">
        <title>Photobacterium proteolyticum sp. nov. a protease producing bacterium isolated from ocean sediments of Laizhou Bay.</title>
        <authorList>
            <person name="Li Y."/>
        </authorList>
    </citation>
    <scope>NUCLEOTIDE SEQUENCE [LARGE SCALE GENOMIC DNA]</scope>
    <source>
        <strain evidence="6 7">13-12</strain>
    </source>
</reference>
<accession>A0A1Q9H140</accession>
<dbReference type="InterPro" id="IPR007213">
    <property type="entry name" value="Ppm1/Ppm2/Tcmp"/>
</dbReference>
<feature type="transmembrane region" description="Helical" evidence="5">
    <location>
        <begin position="6"/>
        <end position="29"/>
    </location>
</feature>
<dbReference type="SUPFAM" id="SSF53335">
    <property type="entry name" value="S-adenosyl-L-methionine-dependent methyltransferases"/>
    <property type="match status" value="1"/>
</dbReference>
<dbReference type="EC" id="2.1.1.-" evidence="4"/>
<comment type="function">
    <text evidence="4">Exhibits S-adenosyl-L-methionine-dependent methyltransferase activity.</text>
</comment>
<protein>
    <recommendedName>
        <fullName evidence="4">S-adenosyl-L-methionine-dependent methyltransferase</fullName>
        <ecNumber evidence="4">2.1.1.-</ecNumber>
    </recommendedName>
</protein>
<evidence type="ECO:0000313" key="6">
    <source>
        <dbReference type="EMBL" id="OLQ81391.1"/>
    </source>
</evidence>
<dbReference type="GO" id="GO:0032259">
    <property type="term" value="P:methylation"/>
    <property type="evidence" value="ECO:0007669"/>
    <property type="project" value="UniProtKB-KW"/>
</dbReference>
<organism evidence="6 7">
    <name type="scientific">Photobacterium proteolyticum</name>
    <dbReference type="NCBI Taxonomy" id="1903952"/>
    <lineage>
        <taxon>Bacteria</taxon>
        <taxon>Pseudomonadati</taxon>
        <taxon>Pseudomonadota</taxon>
        <taxon>Gammaproteobacteria</taxon>
        <taxon>Vibrionales</taxon>
        <taxon>Vibrionaceae</taxon>
        <taxon>Photobacterium</taxon>
    </lineage>
</organism>
<name>A0A1Q9H140_9GAMM</name>
<dbReference type="InterPro" id="IPR029063">
    <property type="entry name" value="SAM-dependent_MTases_sf"/>
</dbReference>
<evidence type="ECO:0000256" key="2">
    <source>
        <dbReference type="ARBA" id="ARBA00022603"/>
    </source>
</evidence>
<dbReference type="RefSeq" id="WP_075761966.1">
    <property type="nucleotide sequence ID" value="NZ_MJIL01000042.1"/>
</dbReference>
<dbReference type="InterPro" id="IPR011610">
    <property type="entry name" value="SAM_mthyl_Trfase_ML2640-like"/>
</dbReference>
<dbReference type="Proteomes" id="UP000186905">
    <property type="component" value="Unassembled WGS sequence"/>
</dbReference>
<evidence type="ECO:0000256" key="3">
    <source>
        <dbReference type="ARBA" id="ARBA00022679"/>
    </source>
</evidence>
<proteinExistence type="inferred from homology"/>
<comment type="caution">
    <text evidence="6">The sequence shown here is derived from an EMBL/GenBank/DDBJ whole genome shotgun (WGS) entry which is preliminary data.</text>
</comment>
<evidence type="ECO:0000313" key="7">
    <source>
        <dbReference type="Proteomes" id="UP000186905"/>
    </source>
</evidence>
<dbReference type="PANTHER" id="PTHR43619">
    <property type="entry name" value="S-ADENOSYL-L-METHIONINE-DEPENDENT METHYLTRANSFERASE YKTD-RELATED"/>
    <property type="match status" value="1"/>
</dbReference>